<dbReference type="Proteomes" id="UP000479300">
    <property type="component" value="Unassembled WGS sequence"/>
</dbReference>
<sequence>MTGIKGKVSLQVLANPPQAEGFYIALGFKHLGKEYTQLGTAIRMIKYIL</sequence>
<accession>A0A6L9JN20</accession>
<reference evidence="1 2" key="1">
    <citation type="submission" date="2019-12" db="EMBL/GenBank/DDBJ databases">
        <title>Engineering Photorhabdus to improve their lethality against agricultural pests.</title>
        <authorList>
            <person name="Machado R.A.R."/>
        </authorList>
    </citation>
    <scope>NUCLEOTIDE SEQUENCE [LARGE SCALE GENOMIC DNA]</scope>
    <source>
        <strain evidence="1 2">EN01</strain>
    </source>
</reference>
<evidence type="ECO:0008006" key="3">
    <source>
        <dbReference type="Google" id="ProtNLM"/>
    </source>
</evidence>
<gene>
    <name evidence="1" type="ORF">GPY51_09805</name>
</gene>
<evidence type="ECO:0000313" key="2">
    <source>
        <dbReference type="Proteomes" id="UP000479300"/>
    </source>
</evidence>
<dbReference type="AlphaFoldDB" id="A0A6L9JN20"/>
<proteinExistence type="predicted"/>
<name>A0A6L9JN20_PHOLM</name>
<dbReference type="EMBL" id="WSFA01000019">
    <property type="protein sequence ID" value="NDL39066.1"/>
    <property type="molecule type" value="Genomic_DNA"/>
</dbReference>
<organism evidence="1 2">
    <name type="scientific">Photorhabdus laumondii subsp. laumondii</name>
    <name type="common">Photorhabdus luminescens subsp. laumondii</name>
    <dbReference type="NCBI Taxonomy" id="141679"/>
    <lineage>
        <taxon>Bacteria</taxon>
        <taxon>Pseudomonadati</taxon>
        <taxon>Pseudomonadota</taxon>
        <taxon>Gammaproteobacteria</taxon>
        <taxon>Enterobacterales</taxon>
        <taxon>Morganellaceae</taxon>
        <taxon>Photorhabdus</taxon>
    </lineage>
</organism>
<dbReference type="RefSeq" id="WP_158536419.1">
    <property type="nucleotide sequence ID" value="NZ_CAWPGV010000010.1"/>
</dbReference>
<comment type="caution">
    <text evidence="1">The sequence shown here is derived from an EMBL/GenBank/DDBJ whole genome shotgun (WGS) entry which is preliminary data.</text>
</comment>
<protein>
    <recommendedName>
        <fullName evidence="3">N-acetyltransferase domain-containing protein</fullName>
    </recommendedName>
</protein>
<evidence type="ECO:0000313" key="1">
    <source>
        <dbReference type="EMBL" id="NDL39066.1"/>
    </source>
</evidence>